<keyword evidence="2" id="KW-1185">Reference proteome</keyword>
<comment type="caution">
    <text evidence="1">The sequence shown here is derived from an EMBL/GenBank/DDBJ whole genome shotgun (WGS) entry which is preliminary data.</text>
</comment>
<dbReference type="AlphaFoldDB" id="A0AAD2JZX9"/>
<name>A0AAD2JZX9_9AGAR</name>
<evidence type="ECO:0000313" key="1">
    <source>
        <dbReference type="EMBL" id="CAK5271300.1"/>
    </source>
</evidence>
<sequence>LARMAELSLLASAAYCRQGGHQRSIMSMRTKYFFRESQGFREPL</sequence>
<dbReference type="Proteomes" id="UP001295794">
    <property type="component" value="Unassembled WGS sequence"/>
</dbReference>
<dbReference type="EMBL" id="CAVNYO010000169">
    <property type="protein sequence ID" value="CAK5271300.1"/>
    <property type="molecule type" value="Genomic_DNA"/>
</dbReference>
<gene>
    <name evidence="1" type="ORF">MYCIT1_LOCUS16256</name>
</gene>
<organism evidence="1 2">
    <name type="scientific">Mycena citricolor</name>
    <dbReference type="NCBI Taxonomy" id="2018698"/>
    <lineage>
        <taxon>Eukaryota</taxon>
        <taxon>Fungi</taxon>
        <taxon>Dikarya</taxon>
        <taxon>Basidiomycota</taxon>
        <taxon>Agaricomycotina</taxon>
        <taxon>Agaricomycetes</taxon>
        <taxon>Agaricomycetidae</taxon>
        <taxon>Agaricales</taxon>
        <taxon>Marasmiineae</taxon>
        <taxon>Mycenaceae</taxon>
        <taxon>Mycena</taxon>
    </lineage>
</organism>
<accession>A0AAD2JZX9</accession>
<protein>
    <submittedName>
        <fullName evidence="1">Uncharacterized protein</fullName>
    </submittedName>
</protein>
<feature type="non-terminal residue" evidence="1">
    <location>
        <position position="1"/>
    </location>
</feature>
<evidence type="ECO:0000313" key="2">
    <source>
        <dbReference type="Proteomes" id="UP001295794"/>
    </source>
</evidence>
<proteinExistence type="predicted"/>
<reference evidence="1" key="1">
    <citation type="submission" date="2023-11" db="EMBL/GenBank/DDBJ databases">
        <authorList>
            <person name="De Vega J J."/>
            <person name="De Vega J J."/>
        </authorList>
    </citation>
    <scope>NUCLEOTIDE SEQUENCE</scope>
</reference>